<dbReference type="EMBL" id="PQFF01000083">
    <property type="protein sequence ID" value="RHZ83757.1"/>
    <property type="molecule type" value="Genomic_DNA"/>
</dbReference>
<dbReference type="AlphaFoldDB" id="A0A397J8D4"/>
<evidence type="ECO:0000313" key="5">
    <source>
        <dbReference type="Proteomes" id="UP000266861"/>
    </source>
</evidence>
<evidence type="ECO:0000256" key="1">
    <source>
        <dbReference type="ARBA" id="ARBA00004613"/>
    </source>
</evidence>
<evidence type="ECO:0000256" key="2">
    <source>
        <dbReference type="ARBA" id="ARBA00022525"/>
    </source>
</evidence>
<dbReference type="Proteomes" id="UP000266861">
    <property type="component" value="Unassembled WGS sequence"/>
</dbReference>
<gene>
    <name evidence="4" type="ORF">Glove_87g110</name>
</gene>
<protein>
    <submittedName>
        <fullName evidence="4">Uncharacterized protein</fullName>
    </submittedName>
</protein>
<feature type="region of interest" description="Disordered" evidence="3">
    <location>
        <begin position="1"/>
        <end position="38"/>
    </location>
</feature>
<dbReference type="PROSITE" id="PS00270">
    <property type="entry name" value="ENDOTHELIN"/>
    <property type="match status" value="1"/>
</dbReference>
<proteinExistence type="predicted"/>
<feature type="region of interest" description="Disordered" evidence="3">
    <location>
        <begin position="91"/>
        <end position="112"/>
    </location>
</feature>
<comment type="caution">
    <text evidence="4">The sequence shown here is derived from an EMBL/GenBank/DDBJ whole genome shotgun (WGS) entry which is preliminary data.</text>
</comment>
<dbReference type="InterPro" id="IPR019764">
    <property type="entry name" value="Endothelin_toxin_CS"/>
</dbReference>
<dbReference type="GO" id="GO:0005576">
    <property type="term" value="C:extracellular region"/>
    <property type="evidence" value="ECO:0007669"/>
    <property type="project" value="UniProtKB-SubCell"/>
</dbReference>
<dbReference type="GO" id="GO:0019229">
    <property type="term" value="P:regulation of vasoconstriction"/>
    <property type="evidence" value="ECO:0007669"/>
    <property type="project" value="InterPro"/>
</dbReference>
<feature type="region of interest" description="Disordered" evidence="3">
    <location>
        <begin position="213"/>
        <end position="233"/>
    </location>
</feature>
<feature type="compositionally biased region" description="Low complexity" evidence="3">
    <location>
        <begin position="1"/>
        <end position="19"/>
    </location>
</feature>
<keyword evidence="5" id="KW-1185">Reference proteome</keyword>
<feature type="compositionally biased region" description="Polar residues" evidence="3">
    <location>
        <begin position="218"/>
        <end position="233"/>
    </location>
</feature>
<accession>A0A397J8D4</accession>
<name>A0A397J8D4_9GLOM</name>
<feature type="compositionally biased region" description="Acidic residues" evidence="3">
    <location>
        <begin position="91"/>
        <end position="100"/>
    </location>
</feature>
<keyword evidence="2" id="KW-0964">Secreted</keyword>
<sequence>MQNNQFQQQSSQQSQSQLQHWEQRRQSPPPPQRLQLNFSPVMAMSTERRYRHEIEAAVGVNHSNSLMMLAAVASEVRTRIRGKRRIEDVEGEVDDNENVENDSVQNPQLPYPRRHYPEPQIPQLQYRLQIPQQNVVDYWVSKFLAVSTEQVVDTKSDLSRWVKRRRIEDAGGGEDDEECDGPGRNRMSNDCICNSPTDNPCRNYCSMSFKNYSRKDSPGSSARGSNSVILVTK</sequence>
<reference evidence="4 5" key="1">
    <citation type="submission" date="2018-08" db="EMBL/GenBank/DDBJ databases">
        <title>Genome and evolution of the arbuscular mycorrhizal fungus Diversispora epigaea (formerly Glomus versiforme) and its bacterial endosymbionts.</title>
        <authorList>
            <person name="Sun X."/>
            <person name="Fei Z."/>
            <person name="Harrison M."/>
        </authorList>
    </citation>
    <scope>NUCLEOTIDE SEQUENCE [LARGE SCALE GENOMIC DNA]</scope>
    <source>
        <strain evidence="4 5">IT104</strain>
    </source>
</reference>
<comment type="subcellular location">
    <subcellularLocation>
        <location evidence="1">Secreted</location>
    </subcellularLocation>
</comment>
<organism evidence="4 5">
    <name type="scientific">Diversispora epigaea</name>
    <dbReference type="NCBI Taxonomy" id="1348612"/>
    <lineage>
        <taxon>Eukaryota</taxon>
        <taxon>Fungi</taxon>
        <taxon>Fungi incertae sedis</taxon>
        <taxon>Mucoromycota</taxon>
        <taxon>Glomeromycotina</taxon>
        <taxon>Glomeromycetes</taxon>
        <taxon>Diversisporales</taxon>
        <taxon>Diversisporaceae</taxon>
        <taxon>Diversispora</taxon>
    </lineage>
</organism>
<evidence type="ECO:0000313" key="4">
    <source>
        <dbReference type="EMBL" id="RHZ83757.1"/>
    </source>
</evidence>
<evidence type="ECO:0000256" key="3">
    <source>
        <dbReference type="SAM" id="MobiDB-lite"/>
    </source>
</evidence>